<dbReference type="Pfam" id="PF11830">
    <property type="entry name" value="DUF3350"/>
    <property type="match status" value="1"/>
</dbReference>
<dbReference type="Gene3D" id="2.30.29.30">
    <property type="entry name" value="Pleckstrin-homology domain (PH domain)/Phosphotyrosine-binding domain (PTB)"/>
    <property type="match status" value="1"/>
</dbReference>
<evidence type="ECO:0000313" key="15">
    <source>
        <dbReference type="Proteomes" id="UP000326062"/>
    </source>
</evidence>
<dbReference type="InterPro" id="IPR021785">
    <property type="entry name" value="DUF3350"/>
</dbReference>
<dbReference type="Gene3D" id="1.10.10.2750">
    <property type="match status" value="1"/>
</dbReference>
<accession>A0A5N3X230</accession>
<evidence type="ECO:0000256" key="1">
    <source>
        <dbReference type="ARBA" id="ARBA00004496"/>
    </source>
</evidence>
<evidence type="ECO:0000256" key="5">
    <source>
        <dbReference type="ARBA" id="ARBA00022553"/>
    </source>
</evidence>
<evidence type="ECO:0000256" key="4">
    <source>
        <dbReference type="ARBA" id="ARBA00022490"/>
    </source>
</evidence>
<dbReference type="InterPro" id="IPR050302">
    <property type="entry name" value="Rab_GAP_TBC_domain"/>
</dbReference>
<feature type="domain" description="PID" evidence="12">
    <location>
        <begin position="192"/>
        <end position="271"/>
    </location>
</feature>
<keyword evidence="10" id="KW-0175">Coiled coil</keyword>
<keyword evidence="6" id="KW-0677">Repeat</keyword>
<dbReference type="SUPFAM" id="SSF47923">
    <property type="entry name" value="Ypt/Rab-GAP domain of gyp1p"/>
    <property type="match status" value="2"/>
</dbReference>
<dbReference type="SMART" id="SM00462">
    <property type="entry name" value="PTB"/>
    <property type="match status" value="1"/>
</dbReference>
<evidence type="ECO:0000256" key="2">
    <source>
        <dbReference type="ARBA" id="ARBA00022468"/>
    </source>
</evidence>
<dbReference type="SMART" id="SM00164">
    <property type="entry name" value="TBC"/>
    <property type="match status" value="1"/>
</dbReference>
<gene>
    <name evidence="14" type="ORF">FD755_019936</name>
</gene>
<dbReference type="Pfam" id="PF00566">
    <property type="entry name" value="RabGAP-TBC"/>
    <property type="match status" value="1"/>
</dbReference>
<dbReference type="PANTHER" id="PTHR47219">
    <property type="entry name" value="RAB GTPASE-ACTIVATING PROTEIN 1-LIKE"/>
    <property type="match status" value="1"/>
</dbReference>
<dbReference type="GO" id="GO:0005096">
    <property type="term" value="F:GTPase activator activity"/>
    <property type="evidence" value="ECO:0007669"/>
    <property type="project" value="UniProtKB-KW"/>
</dbReference>
<feature type="non-terminal residue" evidence="14">
    <location>
        <position position="1"/>
    </location>
</feature>
<evidence type="ECO:0000259" key="12">
    <source>
        <dbReference type="PROSITE" id="PS01179"/>
    </source>
</evidence>
<dbReference type="InterPro" id="IPR035969">
    <property type="entry name" value="Rab-GAP_TBC_sf"/>
</dbReference>
<protein>
    <recommendedName>
        <fullName evidence="8">TBC1 domain family member 4</fullName>
    </recommendedName>
    <alternativeName>
        <fullName evidence="9">Akt substrate of 160 kDa</fullName>
    </alternativeName>
</protein>
<evidence type="ECO:0000313" key="14">
    <source>
        <dbReference type="EMBL" id="KAB0368170.1"/>
    </source>
</evidence>
<dbReference type="SUPFAM" id="SSF50729">
    <property type="entry name" value="PH domain-like"/>
    <property type="match status" value="1"/>
</dbReference>
<dbReference type="InterPro" id="IPR000195">
    <property type="entry name" value="Rab-GAP-TBC_dom"/>
</dbReference>
<evidence type="ECO:0000256" key="11">
    <source>
        <dbReference type="SAM" id="MobiDB-lite"/>
    </source>
</evidence>
<evidence type="ECO:0000256" key="8">
    <source>
        <dbReference type="ARBA" id="ARBA00072013"/>
    </source>
</evidence>
<feature type="compositionally biased region" description="Low complexity" evidence="11">
    <location>
        <begin position="538"/>
        <end position="551"/>
    </location>
</feature>
<name>A0A5N3X230_MUNRE</name>
<dbReference type="PROSITE" id="PS50086">
    <property type="entry name" value="TBC_RABGAP"/>
    <property type="match status" value="1"/>
</dbReference>
<sequence length="1014" mass="114062">YEITEKSLLSWVFADYMIGHVLIHSVEDWSLSVASLKDLVPEIISSIRQAGKIARQEEFRCPSEFDDTFAKKFEVLFCGRVAVAHRKAPPALIDECIEGFSHVSGGSSPDHFRSALQPPGDGERGPRPMRKSFSQPGLRSLAFRREFQDAGLRSSSFFGSFEESDIENHLISGHNIVQPTDIEENRTMLFTIGQSEVYLISPDTKKIALQKNFKEISFCSQGIRHVDHFGFICRESSGGGGFHFVCYVFQCANEALVDEIMMTLKQAFTVAALQQTAKAPAQLCDGCPLQGLHKLCERIEGMNSSKTKLELQKHLTTLTNQEQATIFEEVQKLRPRNEQRENELIISFLRCLYEEKQKAHIHIGEIRQTSQIAAENIGSELPSSATRFRLDMLKNKAKRSLTESLESILSRGNKARGLQEHSPSLDLDSPVSSMFSNTSKEPSGCEKEALSISESCFRLLGSSDDLSSDSEGQPTEEPGLLSPKQGFRRRANTLSHVPVECQEPPQLVRGSPGVLQRKLVRYHSVSTETPHELNGNCPPVGESQSPSGQPSAPAPPPRLSPSASSPHFFKYLRHSPSGEQSGNYSELGELPPRSPLEPVCEDGPFGPVAEEKKRTSRELRELWQKAILQQILLLRMEKENQKLQASENDLLNKRLKLDYEEITPCLKEVTTVWEKILSTPGRSKIKFDMEKMHSAVGQGRTFPTHPYYSAQLGAGQLSLYNILKAYSLLDQEVGYCQGLSFVAGILLLHMGEEEAFNMLKFLMFDMGLRKQYRPDMIILQIQMYQLSRLLHDYHRDLYDHLEEHEIGPSLYAAPWFLTVFASQFPLGFVARVFDMIFLQGSEVIFKVALSLLGSHKPLILQHENLETIVDFIKSTLPNLGLVQMEKTISQVFETDISKQLQAYEVEYHVLQEELIDPSPLSENQRMDKLEKANSSLRKQNLDLLEQLQVANGRIQSLEATVEKLLTSESKLKQATLALELERSALLQTVEQLQRQMAELGSRESDPTLPKPSGD</sequence>
<dbReference type="InterPro" id="IPR006020">
    <property type="entry name" value="PTB/PI_dom"/>
</dbReference>
<evidence type="ECO:0000256" key="3">
    <source>
        <dbReference type="ARBA" id="ARBA00022481"/>
    </source>
</evidence>
<feature type="region of interest" description="Disordered" evidence="11">
    <location>
        <begin position="526"/>
        <end position="612"/>
    </location>
</feature>
<keyword evidence="15" id="KW-1185">Reference proteome</keyword>
<feature type="domain" description="Rab-GAP TBC" evidence="13">
    <location>
        <begin position="663"/>
        <end position="840"/>
    </location>
</feature>
<evidence type="ECO:0000256" key="9">
    <source>
        <dbReference type="ARBA" id="ARBA00081861"/>
    </source>
</evidence>
<dbReference type="FunFam" id="1.10.10.2750:FF:000002">
    <property type="entry name" value="TBC1 domain family member 4"/>
    <property type="match status" value="1"/>
</dbReference>
<feature type="compositionally biased region" description="Low complexity" evidence="11">
    <location>
        <begin position="422"/>
        <end position="433"/>
    </location>
</feature>
<dbReference type="CDD" id="cd01269">
    <property type="entry name" value="PTB_TBC1D1_like"/>
    <property type="match status" value="1"/>
</dbReference>
<dbReference type="EMBL" id="VCEB01000018">
    <property type="protein sequence ID" value="KAB0368170.1"/>
    <property type="molecule type" value="Genomic_DNA"/>
</dbReference>
<dbReference type="GO" id="GO:0005737">
    <property type="term" value="C:cytoplasm"/>
    <property type="evidence" value="ECO:0007669"/>
    <property type="project" value="UniProtKB-SubCell"/>
</dbReference>
<evidence type="ECO:0000259" key="13">
    <source>
        <dbReference type="PROSITE" id="PS50086"/>
    </source>
</evidence>
<reference evidence="14 15" key="1">
    <citation type="submission" date="2019-06" db="EMBL/GenBank/DDBJ databases">
        <title>Discovery of a novel chromosome fission-fusion reversal in muntjac.</title>
        <authorList>
            <person name="Mudd A.B."/>
            <person name="Bredeson J.V."/>
            <person name="Baum R."/>
            <person name="Hockemeyer D."/>
            <person name="Rokhsar D.S."/>
        </authorList>
    </citation>
    <scope>NUCLEOTIDE SEQUENCE [LARGE SCALE GENOMIC DNA]</scope>
    <source>
        <strain evidence="14">UCam_UCB_Mr</strain>
        <tissue evidence="14">Fibroblast cell line</tissue>
    </source>
</reference>
<dbReference type="FunFam" id="1.10.472.80:FF:000003">
    <property type="entry name" value="Putative TBC1 domain family member 1"/>
    <property type="match status" value="1"/>
</dbReference>
<dbReference type="PROSITE" id="PS01179">
    <property type="entry name" value="PID"/>
    <property type="match status" value="1"/>
</dbReference>
<feature type="coiled-coil region" evidence="10">
    <location>
        <begin position="926"/>
        <end position="1002"/>
    </location>
</feature>
<comment type="caution">
    <text evidence="14">The sequence shown here is derived from an EMBL/GenBank/DDBJ whole genome shotgun (WGS) entry which is preliminary data.</text>
</comment>
<keyword evidence="4" id="KW-0963">Cytoplasm</keyword>
<keyword evidence="3" id="KW-0488">Methylation</keyword>
<evidence type="ECO:0000256" key="10">
    <source>
        <dbReference type="SAM" id="Coils"/>
    </source>
</evidence>
<dbReference type="Proteomes" id="UP000326062">
    <property type="component" value="Chromosome 16"/>
</dbReference>
<dbReference type="Gene3D" id="1.10.8.270">
    <property type="entry name" value="putative rabgap domain of human tbc1 domain family member 14 like domains"/>
    <property type="match status" value="1"/>
</dbReference>
<proteinExistence type="predicted"/>
<evidence type="ECO:0000256" key="6">
    <source>
        <dbReference type="ARBA" id="ARBA00022737"/>
    </source>
</evidence>
<dbReference type="Pfam" id="PF00640">
    <property type="entry name" value="PID"/>
    <property type="match status" value="1"/>
</dbReference>
<organism evidence="14 15">
    <name type="scientific">Muntiacus reevesi</name>
    <name type="common">Reeves' muntjac</name>
    <name type="synonym">Cervus reevesi</name>
    <dbReference type="NCBI Taxonomy" id="9886"/>
    <lineage>
        <taxon>Eukaryota</taxon>
        <taxon>Metazoa</taxon>
        <taxon>Chordata</taxon>
        <taxon>Craniata</taxon>
        <taxon>Vertebrata</taxon>
        <taxon>Euteleostomi</taxon>
        <taxon>Mammalia</taxon>
        <taxon>Eutheria</taxon>
        <taxon>Laurasiatheria</taxon>
        <taxon>Artiodactyla</taxon>
        <taxon>Ruminantia</taxon>
        <taxon>Pecora</taxon>
        <taxon>Cervidae</taxon>
        <taxon>Muntiacinae</taxon>
        <taxon>Muntiacus</taxon>
    </lineage>
</organism>
<dbReference type="PANTHER" id="PTHR47219:SF18">
    <property type="entry name" value="TBC1 DOMAIN FAMILY MEMBER 1 ISOFORM X1"/>
    <property type="match status" value="1"/>
</dbReference>
<comment type="subcellular location">
    <subcellularLocation>
        <location evidence="1">Cytoplasm</location>
    </subcellularLocation>
</comment>
<feature type="region of interest" description="Disordered" evidence="11">
    <location>
        <begin position="412"/>
        <end position="446"/>
    </location>
</feature>
<dbReference type="FunFam" id="1.10.8.270:FF:000001">
    <property type="entry name" value="TBC1 domain family member 1"/>
    <property type="match status" value="1"/>
</dbReference>
<keyword evidence="2" id="KW-0343">GTPase activation</keyword>
<dbReference type="Gene3D" id="1.10.472.80">
    <property type="entry name" value="Ypt/Rab-GAP domain of gyp1p, domain 3"/>
    <property type="match status" value="1"/>
</dbReference>
<keyword evidence="7" id="KW-0007">Acetylation</keyword>
<keyword evidence="5" id="KW-0597">Phosphoprotein</keyword>
<dbReference type="GO" id="GO:0032869">
    <property type="term" value="P:cellular response to insulin stimulus"/>
    <property type="evidence" value="ECO:0007669"/>
    <property type="project" value="UniProtKB-ARBA"/>
</dbReference>
<dbReference type="InterPro" id="IPR011993">
    <property type="entry name" value="PH-like_dom_sf"/>
</dbReference>
<feature type="region of interest" description="Disordered" evidence="11">
    <location>
        <begin position="462"/>
        <end position="487"/>
    </location>
</feature>
<dbReference type="AlphaFoldDB" id="A0A5N3X230"/>
<feature type="region of interest" description="Disordered" evidence="11">
    <location>
        <begin position="105"/>
        <end position="134"/>
    </location>
</feature>
<evidence type="ECO:0000256" key="7">
    <source>
        <dbReference type="ARBA" id="ARBA00022990"/>
    </source>
</evidence>
<dbReference type="FunFam" id="2.30.29.30:FF:000076">
    <property type="entry name" value="TBC1 domain family member 4 isoform X1"/>
    <property type="match status" value="1"/>
</dbReference>